<accession>A0A926EJ02</accession>
<dbReference type="AlphaFoldDB" id="A0A926EJ02"/>
<gene>
    <name evidence="1" type="ORF">H8718_16620</name>
</gene>
<evidence type="ECO:0000313" key="1">
    <source>
        <dbReference type="EMBL" id="MBC8581143.1"/>
    </source>
</evidence>
<name>A0A926EJ02_9FIRM</name>
<dbReference type="RefSeq" id="WP_249333928.1">
    <property type="nucleotide sequence ID" value="NZ_JACRSY010000037.1"/>
</dbReference>
<evidence type="ECO:0000313" key="2">
    <source>
        <dbReference type="Proteomes" id="UP000655830"/>
    </source>
</evidence>
<dbReference type="Proteomes" id="UP000655830">
    <property type="component" value="Unassembled WGS sequence"/>
</dbReference>
<protein>
    <submittedName>
        <fullName evidence="1">Uncharacterized protein</fullName>
    </submittedName>
</protein>
<proteinExistence type="predicted"/>
<organism evidence="1 2">
    <name type="scientific">Zhenhengia yiwuensis</name>
    <dbReference type="NCBI Taxonomy" id="2763666"/>
    <lineage>
        <taxon>Bacteria</taxon>
        <taxon>Bacillati</taxon>
        <taxon>Bacillota</taxon>
        <taxon>Clostridia</taxon>
        <taxon>Lachnospirales</taxon>
        <taxon>Lachnospiraceae</taxon>
        <taxon>Zhenhengia</taxon>
    </lineage>
</organism>
<reference evidence="1" key="1">
    <citation type="submission" date="2020-08" db="EMBL/GenBank/DDBJ databases">
        <title>Genome public.</title>
        <authorList>
            <person name="Liu C."/>
            <person name="Sun Q."/>
        </authorList>
    </citation>
    <scope>NUCLEOTIDE SEQUENCE</scope>
    <source>
        <strain evidence="1">NSJ-12</strain>
    </source>
</reference>
<sequence>MKIKGTKKEIDYIKRLLERADHDCKHCIYAEGCETDTCETCADYIFKKVEFEAIK</sequence>
<keyword evidence="2" id="KW-1185">Reference proteome</keyword>
<comment type="caution">
    <text evidence="1">The sequence shown here is derived from an EMBL/GenBank/DDBJ whole genome shotgun (WGS) entry which is preliminary data.</text>
</comment>
<dbReference type="EMBL" id="JACRSY010000037">
    <property type="protein sequence ID" value="MBC8581143.1"/>
    <property type="molecule type" value="Genomic_DNA"/>
</dbReference>